<reference evidence="8 9" key="1">
    <citation type="submission" date="2018-10" db="EMBL/GenBank/DDBJ databases">
        <title>Draft Genome Sequence of Anaerotignum sp. KCTC 15736.</title>
        <authorList>
            <person name="Choi S.H."/>
            <person name="Kim J.S."/>
            <person name="Kang S.W."/>
            <person name="Lee J.S."/>
            <person name="Park S.H."/>
        </authorList>
    </citation>
    <scope>NUCLEOTIDE SEQUENCE [LARGE SCALE GENOMIC DNA]</scope>
    <source>
        <strain evidence="8 9">KCTC 15736</strain>
    </source>
</reference>
<evidence type="ECO:0000256" key="4">
    <source>
        <dbReference type="ARBA" id="ARBA00022692"/>
    </source>
</evidence>
<dbReference type="InterPro" id="IPR051539">
    <property type="entry name" value="T4SS-coupling_protein"/>
</dbReference>
<evidence type="ECO:0000313" key="8">
    <source>
        <dbReference type="EMBL" id="GCB29925.1"/>
    </source>
</evidence>
<evidence type="ECO:0000313" key="9">
    <source>
        <dbReference type="Proteomes" id="UP000287361"/>
    </source>
</evidence>
<dbReference type="Proteomes" id="UP000287361">
    <property type="component" value="Unassembled WGS sequence"/>
</dbReference>
<dbReference type="SUPFAM" id="SSF52540">
    <property type="entry name" value="P-loop containing nucleoside triphosphate hydrolases"/>
    <property type="match status" value="1"/>
</dbReference>
<feature type="transmembrane region" description="Helical" evidence="7">
    <location>
        <begin position="58"/>
        <end position="77"/>
    </location>
</feature>
<evidence type="ECO:0000256" key="5">
    <source>
        <dbReference type="ARBA" id="ARBA00022989"/>
    </source>
</evidence>
<keyword evidence="3" id="KW-1003">Cell membrane</keyword>
<dbReference type="CDD" id="cd01127">
    <property type="entry name" value="TrwB_TraG_TraD_VirD4"/>
    <property type="match status" value="1"/>
</dbReference>
<organism evidence="8 9">
    <name type="scientific">Anaerotignum faecicola</name>
    <dbReference type="NCBI Taxonomy" id="2358141"/>
    <lineage>
        <taxon>Bacteria</taxon>
        <taxon>Bacillati</taxon>
        <taxon>Bacillota</taxon>
        <taxon>Clostridia</taxon>
        <taxon>Lachnospirales</taxon>
        <taxon>Anaerotignaceae</taxon>
        <taxon>Anaerotignum</taxon>
    </lineage>
</organism>
<evidence type="ECO:0000256" key="3">
    <source>
        <dbReference type="ARBA" id="ARBA00022475"/>
    </source>
</evidence>
<comment type="caution">
    <text evidence="8">The sequence shown here is derived from an EMBL/GenBank/DDBJ whole genome shotgun (WGS) entry which is preliminary data.</text>
</comment>
<comment type="similarity">
    <text evidence="2">Belongs to the VirD4/TraG family.</text>
</comment>
<evidence type="ECO:0000256" key="2">
    <source>
        <dbReference type="ARBA" id="ARBA00008806"/>
    </source>
</evidence>
<dbReference type="InterPro" id="IPR027417">
    <property type="entry name" value="P-loop_NTPase"/>
</dbReference>
<gene>
    <name evidence="8" type="ORF">KGMB03357_15860</name>
</gene>
<dbReference type="NCBIfam" id="NF045973">
    <property type="entry name" value="conju_CD1115"/>
    <property type="match status" value="1"/>
</dbReference>
<keyword evidence="5 7" id="KW-1133">Transmembrane helix</keyword>
<sequence length="605" mass="68208">MAIFPVFYAGGYLTQLIENYSIWQKAGHIPGDGTAPSLPQKGVSVCLSAAFSLMGLKVLFFLGLTIAGIVLFAVFIGKGEKGDYDTERKFHYSEKGSYGTARFMDKRRMKELLDVTGIQKTEGTILGTVDGAVVSIPVASRMNRNIAVFGASGSMKSRAFVRNMIFQSVKRGESLILTDPKSELYEDMSVYLKEQGYIVRVFNLVQPEHSDRWNCINEVSHDQMMAQICADVIIKNTGGGKTDHFWDSSELNLLKALILYVDYERAPAERNMGAVYRMLSDLTENELNQRFEMLPNGHPAKAPYHIFQQAGDKVRGGVIIGLGARLQVFQNASICDITAQDEFDLSRPGREKCAFFCISSDQDSTFDFLSSLFFSFLFIKLVRYADAEGVDGKLPIGVNFVLDEFPNLGVINDFKKKISTVRSRNIGISVIFQNIAQLKNRYPNDEYLEILGNCDTQIALGCTDEVTARFISNRTGEVTIDVNSQSKQLYAMRMTDYTPEYRETNSVGRRKLMTADEVLRMPLDEALIILRGQNVFKVKKFDYTRHPESRKLKKCKAAAYIPDWRKEQAKDDSIVQPVEDIIQAKKEEKPKIRTVQISKKELMSK</sequence>
<evidence type="ECO:0000256" key="6">
    <source>
        <dbReference type="ARBA" id="ARBA00023136"/>
    </source>
</evidence>
<protein>
    <submittedName>
        <fullName evidence="8">Conjugal transfer protein TraG</fullName>
    </submittedName>
</protein>
<keyword evidence="4 7" id="KW-0812">Transmembrane</keyword>
<name>A0A401LEX8_9FIRM</name>
<dbReference type="PANTHER" id="PTHR37937">
    <property type="entry name" value="CONJUGATIVE TRANSFER: DNA TRANSPORT"/>
    <property type="match status" value="1"/>
</dbReference>
<dbReference type="Pfam" id="PF02534">
    <property type="entry name" value="T4SS-DNA_transf"/>
    <property type="match status" value="1"/>
</dbReference>
<dbReference type="InterPro" id="IPR003688">
    <property type="entry name" value="TraG/VirD4"/>
</dbReference>
<accession>A0A401LEX8</accession>
<dbReference type="AlphaFoldDB" id="A0A401LEX8"/>
<evidence type="ECO:0000256" key="1">
    <source>
        <dbReference type="ARBA" id="ARBA00004651"/>
    </source>
</evidence>
<evidence type="ECO:0000256" key="7">
    <source>
        <dbReference type="SAM" id="Phobius"/>
    </source>
</evidence>
<keyword evidence="9" id="KW-1185">Reference proteome</keyword>
<dbReference type="Gene3D" id="3.40.50.300">
    <property type="entry name" value="P-loop containing nucleotide triphosphate hydrolases"/>
    <property type="match status" value="2"/>
</dbReference>
<comment type="subcellular location">
    <subcellularLocation>
        <location evidence="1">Cell membrane</location>
        <topology evidence="1">Multi-pass membrane protein</topology>
    </subcellularLocation>
</comment>
<dbReference type="EMBL" id="BHVZ01000004">
    <property type="protein sequence ID" value="GCB29925.1"/>
    <property type="molecule type" value="Genomic_DNA"/>
</dbReference>
<dbReference type="GO" id="GO:0005886">
    <property type="term" value="C:plasma membrane"/>
    <property type="evidence" value="ECO:0007669"/>
    <property type="project" value="UniProtKB-SubCell"/>
</dbReference>
<keyword evidence="6 7" id="KW-0472">Membrane</keyword>
<dbReference type="PANTHER" id="PTHR37937:SF1">
    <property type="entry name" value="CONJUGATIVE TRANSFER: DNA TRANSPORT"/>
    <property type="match status" value="1"/>
</dbReference>
<proteinExistence type="inferred from homology"/>